<organism evidence="3 4">
    <name type="scientific">Actinocatenispora rupis</name>
    <dbReference type="NCBI Taxonomy" id="519421"/>
    <lineage>
        <taxon>Bacteria</taxon>
        <taxon>Bacillati</taxon>
        <taxon>Actinomycetota</taxon>
        <taxon>Actinomycetes</taxon>
        <taxon>Micromonosporales</taxon>
        <taxon>Micromonosporaceae</taxon>
        <taxon>Actinocatenispora</taxon>
    </lineage>
</organism>
<feature type="compositionally biased region" description="Low complexity" evidence="2">
    <location>
        <begin position="1"/>
        <end position="12"/>
    </location>
</feature>
<protein>
    <submittedName>
        <fullName evidence="3">Stress protein</fullName>
    </submittedName>
</protein>
<sequence>MAADAGNEAARAGSTGTGERGQSAPNGPSRPVGSAGTHASLSSEHGQTRIADGVVAKIAGMAAREIPGVYSMGTGLARRMGQIRSLVPGGTDTSSASQGVGVEVGEREAAVDLDVVTWYGQSIVEVSDAVRANVIQRVEGMTGLHVVEVNISVDDIYVEGEESESKESRVQ</sequence>
<comment type="similarity">
    <text evidence="1">Belongs to the asp23 family.</text>
</comment>
<dbReference type="Pfam" id="PF03780">
    <property type="entry name" value="Asp23"/>
    <property type="match status" value="1"/>
</dbReference>
<keyword evidence="4" id="KW-1185">Reference proteome</keyword>
<dbReference type="Proteomes" id="UP000612808">
    <property type="component" value="Unassembled WGS sequence"/>
</dbReference>
<dbReference type="EMBL" id="BOMB01000017">
    <property type="protein sequence ID" value="GID12195.1"/>
    <property type="molecule type" value="Genomic_DNA"/>
</dbReference>
<feature type="region of interest" description="Disordered" evidence="2">
    <location>
        <begin position="1"/>
        <end position="47"/>
    </location>
</feature>
<dbReference type="PANTHER" id="PTHR34297:SF3">
    <property type="entry name" value="ALKALINE SHOCK PROTEIN 23"/>
    <property type="match status" value="1"/>
</dbReference>
<reference evidence="3" key="1">
    <citation type="submission" date="2021-01" db="EMBL/GenBank/DDBJ databases">
        <title>Whole genome shotgun sequence of Actinocatenispora rupis NBRC 107355.</title>
        <authorList>
            <person name="Komaki H."/>
            <person name="Tamura T."/>
        </authorList>
    </citation>
    <scope>NUCLEOTIDE SEQUENCE</scope>
    <source>
        <strain evidence="3">NBRC 107355</strain>
    </source>
</reference>
<evidence type="ECO:0000256" key="2">
    <source>
        <dbReference type="SAM" id="MobiDB-lite"/>
    </source>
</evidence>
<accession>A0A8J3J0C1</accession>
<gene>
    <name evidence="3" type="ORF">Aru02nite_30840</name>
</gene>
<dbReference type="InterPro" id="IPR005531">
    <property type="entry name" value="Asp23"/>
</dbReference>
<proteinExistence type="inferred from homology"/>
<comment type="caution">
    <text evidence="3">The sequence shown here is derived from an EMBL/GenBank/DDBJ whole genome shotgun (WGS) entry which is preliminary data.</text>
</comment>
<evidence type="ECO:0000313" key="3">
    <source>
        <dbReference type="EMBL" id="GID12195.1"/>
    </source>
</evidence>
<evidence type="ECO:0000256" key="1">
    <source>
        <dbReference type="ARBA" id="ARBA00005721"/>
    </source>
</evidence>
<dbReference type="PANTHER" id="PTHR34297">
    <property type="entry name" value="HYPOTHETICAL CYTOSOLIC PROTEIN-RELATED"/>
    <property type="match status" value="1"/>
</dbReference>
<name>A0A8J3J0C1_9ACTN</name>
<dbReference type="AlphaFoldDB" id="A0A8J3J0C1"/>
<evidence type="ECO:0000313" key="4">
    <source>
        <dbReference type="Proteomes" id="UP000612808"/>
    </source>
</evidence>
<dbReference type="RefSeq" id="WP_203658182.1">
    <property type="nucleotide sequence ID" value="NZ_BAAAZM010000009.1"/>
</dbReference>